<organism evidence="2 3">
    <name type="scientific">Pseudomonas putida</name>
    <name type="common">Arthrobacter siderocapsulatus</name>
    <dbReference type="NCBI Taxonomy" id="303"/>
    <lineage>
        <taxon>Bacteria</taxon>
        <taxon>Pseudomonadati</taxon>
        <taxon>Pseudomonadota</taxon>
        <taxon>Gammaproteobacteria</taxon>
        <taxon>Pseudomonadales</taxon>
        <taxon>Pseudomonadaceae</taxon>
        <taxon>Pseudomonas</taxon>
    </lineage>
</organism>
<evidence type="ECO:0000313" key="2">
    <source>
        <dbReference type="EMBL" id="QHG64746.2"/>
    </source>
</evidence>
<dbReference type="EMBL" id="CP026115">
    <property type="protein sequence ID" value="QHG64746.2"/>
    <property type="molecule type" value="Genomic_DNA"/>
</dbReference>
<dbReference type="Pfam" id="PF18807">
    <property type="entry name" value="TTc_toxin_rep"/>
    <property type="match status" value="1"/>
</dbReference>
<dbReference type="NCBIfam" id="TIGR03696">
    <property type="entry name" value="Rhs_assc_core"/>
    <property type="match status" value="1"/>
</dbReference>
<sequence>MTRNAEALHRGTPDVMVTDNRGLGVREVAYHRHPQALARTDPRITRHRFNALGQRLSSVDPRLHEHAQGEDEELVNCSILCSFSGRLSRTDCVDAGTDISLASIDGRALLQVNGMGVTRRQHYEVAPLAGRLTHASEQVSAQPLVIVERFNWGDASSAMKAHNLAGLCVRHYDTAGCLGQDRVGITGVALATSRRLLKPGGEADWQGASEEQWDLLLSLTPYTTCYAVDATGVLREQIDAQGHLQRHAYDVAGSFANSCLTLKGGIERAVLHSRAYAASGETQGEVHGNGVVTLYSYEPRTQRLSGMRIQRPAGHAFGPRLLQDLHYEYDPVGNVLGVYSDAEATRFWSNQKVMPAQHCEYDTLYQLVSASGREMAENAQHNPALLPRSIPLRGQDGSLVNYVRQYAYDRGGNLNRISHLSPLGRGSYTRAMTVSGRSNRAVSSALTENPLQVDALFDAAGNQRLLQPDQALSWTSRQALQEVVLVAGEHGLVEGERYRYDGNRQRTEKISIRAAGSGHVLYLPALELRTWRHGADVTQALQVLQVGGTGRVQVRVLQWQLGLPAGIENGALRYSYGNLTASVGLELDGSGQVISREEYYPYGGTSVWSARNEVEAGYKTQRFAGKERDATGLYYFGQRYYQPWAARWLSADPAGWVDGMNVYRMVRNSPLTWGDGDGLSAEKDIYRKYKAVREAGGILRTLKERSRDFLESKKRTVTYGALFSGLKAATVSAGSFMGAAVGSVVPVVGTHAAGLVAGQVTSAIIPNYLPSPEVEVAKKIDRLSKPGALRQALDSIGLDVGAGGEEVTGNTFAETTEHTLMGELASVVPLVPVVAMVQIPWKVVKAVRLSKEDLVVQLEAELDQVESVLNGLIDHMNKAFEKDGRDLAFYPLPWSLKKSHAIGLRVQRRSLLSPAVVTQSRFNTHATRARAEIGELRGLIAQRNLGILKSHRHVSHHDNPAHPTWLRHGSLARS</sequence>
<name>A0A6I6XG89_PSEPU</name>
<gene>
    <name evidence="2" type="ORF">C2H86_10100</name>
</gene>
<proteinExistence type="predicted"/>
<evidence type="ECO:0000313" key="3">
    <source>
        <dbReference type="Proteomes" id="UP000464480"/>
    </source>
</evidence>
<dbReference type="PANTHER" id="PTHR32305:SF15">
    <property type="entry name" value="PROTEIN RHSA-RELATED"/>
    <property type="match status" value="1"/>
</dbReference>
<dbReference type="AlphaFoldDB" id="A0A6I6XG89"/>
<dbReference type="InterPro" id="IPR022385">
    <property type="entry name" value="Rhs_assc_core"/>
</dbReference>
<reference evidence="2 3" key="1">
    <citation type="submission" date="2020-02" db="EMBL/GenBank/DDBJ databases">
        <title>Pseudomonas Putida W5 Complete Genome Assembly.</title>
        <authorList>
            <person name="Yuan Z.-C."/>
            <person name="Shaw G.A."/>
            <person name="Cusano A.D."/>
            <person name="Caddey B.J."/>
            <person name="Weselowski B.J."/>
        </authorList>
    </citation>
    <scope>NUCLEOTIDE SEQUENCE [LARGE SCALE GENOMIC DNA]</scope>
    <source>
        <strain evidence="2 3">W5</strain>
    </source>
</reference>
<dbReference type="PANTHER" id="PTHR32305">
    <property type="match status" value="1"/>
</dbReference>
<dbReference type="RefSeq" id="WP_159410106.1">
    <property type="nucleotide sequence ID" value="NZ_CP026115.2"/>
</dbReference>
<evidence type="ECO:0000256" key="1">
    <source>
        <dbReference type="SAM" id="MobiDB-lite"/>
    </source>
</evidence>
<dbReference type="Proteomes" id="UP000464480">
    <property type="component" value="Chromosome"/>
</dbReference>
<feature type="region of interest" description="Disordered" evidence="1">
    <location>
        <begin position="953"/>
        <end position="974"/>
    </location>
</feature>
<dbReference type="InterPro" id="IPR050708">
    <property type="entry name" value="T6SS_VgrG/RHS"/>
</dbReference>
<accession>A0A6I6XG89</accession>
<dbReference type="InterPro" id="IPR041508">
    <property type="entry name" value="TcC-like_repeat"/>
</dbReference>
<protein>
    <submittedName>
        <fullName evidence="2">RHS repeat protein</fullName>
    </submittedName>
</protein>
<dbReference type="Gene3D" id="2.180.10.10">
    <property type="entry name" value="RHS repeat-associated core"/>
    <property type="match status" value="1"/>
</dbReference>